<dbReference type="RefSeq" id="WP_076836298.1">
    <property type="nucleotide sequence ID" value="NZ_CP019434.1"/>
</dbReference>
<dbReference type="STRING" id="1765967.BW247_05660"/>
<dbReference type="EMBL" id="CP019434">
    <property type="protein sequence ID" value="APZ42647.1"/>
    <property type="molecule type" value="Genomic_DNA"/>
</dbReference>
<evidence type="ECO:0008006" key="3">
    <source>
        <dbReference type="Google" id="ProtNLM"/>
    </source>
</evidence>
<sequence>MADTAKISDLLEALDRLSPRIPVQIDLWSVREIAAYLKRSDAVVRDRIVAIPDFPPAIRLPTASGIGRGQPLWKARDVIAWAENYQERD</sequence>
<reference evidence="1 2" key="1">
    <citation type="submission" date="2017-01" db="EMBL/GenBank/DDBJ databases">
        <title>Draft sequence of Acidihalobacter ferrooxidans strain DSM 14175 (strain V8).</title>
        <authorList>
            <person name="Khaleque H.N."/>
            <person name="Ramsay J.P."/>
            <person name="Murphy R.J.T."/>
            <person name="Kaksonen A.H."/>
            <person name="Boxall N.J."/>
            <person name="Watkin E.L.J."/>
        </authorList>
    </citation>
    <scope>NUCLEOTIDE SEQUENCE [LARGE SCALE GENOMIC DNA]</scope>
    <source>
        <strain evidence="1 2">V8</strain>
    </source>
</reference>
<evidence type="ECO:0000313" key="2">
    <source>
        <dbReference type="Proteomes" id="UP000243807"/>
    </source>
</evidence>
<keyword evidence="2" id="KW-1185">Reference proteome</keyword>
<accession>A0A1P8UFN1</accession>
<dbReference type="KEGG" id="afy:BW247_05660"/>
<name>A0A1P8UFN1_9GAMM</name>
<protein>
    <recommendedName>
        <fullName evidence="3">DNA-binding protein</fullName>
    </recommendedName>
</protein>
<proteinExistence type="predicted"/>
<evidence type="ECO:0000313" key="1">
    <source>
        <dbReference type="EMBL" id="APZ42647.1"/>
    </source>
</evidence>
<dbReference type="AlphaFoldDB" id="A0A1P8UFN1"/>
<gene>
    <name evidence="1" type="ORF">BW247_05660</name>
</gene>
<dbReference type="Proteomes" id="UP000243807">
    <property type="component" value="Chromosome"/>
</dbReference>
<dbReference type="OrthoDB" id="9103293at2"/>
<organism evidence="1 2">
    <name type="scientific">Acidihalobacter ferrooxydans</name>
    <dbReference type="NCBI Taxonomy" id="1765967"/>
    <lineage>
        <taxon>Bacteria</taxon>
        <taxon>Pseudomonadati</taxon>
        <taxon>Pseudomonadota</taxon>
        <taxon>Gammaproteobacteria</taxon>
        <taxon>Chromatiales</taxon>
        <taxon>Ectothiorhodospiraceae</taxon>
        <taxon>Acidihalobacter</taxon>
    </lineage>
</organism>